<feature type="compositionally biased region" description="Low complexity" evidence="1">
    <location>
        <begin position="85"/>
        <end position="98"/>
    </location>
</feature>
<dbReference type="KEGG" id="vg:951332"/>
<feature type="compositionally biased region" description="Polar residues" evidence="1">
    <location>
        <begin position="52"/>
        <end position="61"/>
    </location>
</feature>
<sequence length="114" mass="12166">MVFQQHRSVQAGDVNLDGLDLDISVTKSSDDPLEFEVSTWNLSEASGGKSMKVTSAASNSGGPTGRSRRSASVRSRAQSRRWMEATSATRSKASTSRKVPPTPDPTRTGARRAG</sequence>
<reference evidence="2 3" key="1">
    <citation type="journal article" date="2000" name="Mol. Microbiol.">
        <title>The archaeal halophilic virus-encoded Dam-like methyltransferase M. phiCh1-I methylates adenine residues and complements dam mutants in the low salt environment of Escherichia coli.</title>
        <authorList>
            <person name="Baranyi U."/>
            <person name="Klein R."/>
            <person name="Lubitz W."/>
            <person name="Kruger D.H."/>
            <person name="Witte A."/>
        </authorList>
    </citation>
    <scope>NUCLEOTIDE SEQUENCE [LARGE SCALE GENOMIC DNA]</scope>
</reference>
<organism evidence="2 3">
    <name type="scientific">Natrialba phage PhiCh1</name>
    <dbReference type="NCBI Taxonomy" id="114777"/>
    <lineage>
        <taxon>Viruses</taxon>
        <taxon>Duplodnaviria</taxon>
        <taxon>Heunggongvirae</taxon>
        <taxon>Uroviricota</taxon>
        <taxon>Caudoviricetes</taxon>
        <taxon>Vertoviridae</taxon>
        <taxon>Myohalovirus</taxon>
        <taxon>Myohalovirus alkaliphilum</taxon>
        <taxon>Myohalovirus phiCh1</taxon>
    </lineage>
</organism>
<evidence type="ECO:0000256" key="1">
    <source>
        <dbReference type="SAM" id="MobiDB-lite"/>
    </source>
</evidence>
<proteinExistence type="predicted"/>
<name>Q8JL30_9CAUD</name>
<reference evidence="2 3" key="3">
    <citation type="journal article" date="2002" name="Mol. Microbiol.">
        <title>Natrialba magadii virus phiCh1: first complete nucleotide sequence and functional organization of a virus infecting a haloalkaliphilic archaeon.</title>
        <authorList>
            <person name="Klein R."/>
            <person name="Baranyi U."/>
            <person name="Rossler N."/>
            <person name="Greineder B."/>
            <person name="Scholz H."/>
            <person name="Witte A."/>
        </authorList>
    </citation>
    <scope>NUCLEOTIDE SEQUENCE</scope>
</reference>
<dbReference type="Proteomes" id="UP000001157">
    <property type="component" value="Segment"/>
</dbReference>
<reference evidence="2 3" key="2">
    <citation type="journal article" date="2000" name="Virology">
        <title>The structural protein E of the archaeal virus phiCh1: evidence for processing in Natrialba magadii during virus maturation.</title>
        <authorList>
            <person name="Klein R."/>
            <person name="Greineder B."/>
            <person name="Baranyi U."/>
            <person name="Witte A."/>
        </authorList>
    </citation>
    <scope>NUCLEOTIDE SEQUENCE [LARGE SCALE GENOMIC DNA]</scope>
</reference>
<feature type="region of interest" description="Disordered" evidence="1">
    <location>
        <begin position="44"/>
        <end position="114"/>
    </location>
</feature>
<evidence type="ECO:0000313" key="2">
    <source>
        <dbReference type="EMBL" id="AAM88700.1"/>
    </source>
</evidence>
<dbReference type="EMBL" id="AF440695">
    <property type="protein sequence ID" value="AAM88700.1"/>
    <property type="molecule type" value="Genomic_DNA"/>
</dbReference>
<evidence type="ECO:0000313" key="3">
    <source>
        <dbReference type="Proteomes" id="UP000001157"/>
    </source>
</evidence>
<accession>Q8JL30</accession>
<dbReference type="RefSeq" id="NP_665944.1">
    <property type="nucleotide sequence ID" value="NC_004084.1"/>
</dbReference>
<dbReference type="GeneID" id="951332"/>
<protein>
    <submittedName>
        <fullName evidence="2">Uncharacterized protein</fullName>
    </submittedName>
</protein>